<evidence type="ECO:0000256" key="3">
    <source>
        <dbReference type="ARBA" id="ARBA00022475"/>
    </source>
</evidence>
<protein>
    <submittedName>
        <fullName evidence="8">L-cystine import ATP-binding protein TcyN</fullName>
        <ecNumber evidence="8">3.6.3.-</ecNumber>
    </submittedName>
</protein>
<evidence type="ECO:0000259" key="7">
    <source>
        <dbReference type="PROSITE" id="PS50893"/>
    </source>
</evidence>
<feature type="domain" description="ABC transporter" evidence="7">
    <location>
        <begin position="2"/>
        <end position="239"/>
    </location>
</feature>
<dbReference type="AlphaFoldDB" id="A0A517DPN4"/>
<dbReference type="GO" id="GO:0005886">
    <property type="term" value="C:plasma membrane"/>
    <property type="evidence" value="ECO:0007669"/>
    <property type="project" value="UniProtKB-SubCell"/>
</dbReference>
<reference evidence="8 9" key="1">
    <citation type="submission" date="2019-02" db="EMBL/GenBank/DDBJ databases">
        <title>Closed genome of Sporomusa termitida DSM 4440.</title>
        <authorList>
            <person name="Poehlein A."/>
            <person name="Daniel R."/>
        </authorList>
    </citation>
    <scope>NUCLEOTIDE SEQUENCE [LARGE SCALE GENOMIC DNA]</scope>
    <source>
        <strain evidence="8 9">DSM 4440</strain>
    </source>
</reference>
<dbReference type="InterPro" id="IPR050086">
    <property type="entry name" value="MetN_ABC_transporter-like"/>
</dbReference>
<dbReference type="EMBL" id="CP036259">
    <property type="protein sequence ID" value="QDR79319.1"/>
    <property type="molecule type" value="Genomic_DNA"/>
</dbReference>
<keyword evidence="9" id="KW-1185">Reference proteome</keyword>
<dbReference type="GO" id="GO:0015424">
    <property type="term" value="F:ABC-type amino acid transporter activity"/>
    <property type="evidence" value="ECO:0007669"/>
    <property type="project" value="InterPro"/>
</dbReference>
<dbReference type="PROSITE" id="PS50893">
    <property type="entry name" value="ABC_TRANSPORTER_2"/>
    <property type="match status" value="1"/>
</dbReference>
<evidence type="ECO:0000256" key="4">
    <source>
        <dbReference type="ARBA" id="ARBA00022741"/>
    </source>
</evidence>
<dbReference type="PANTHER" id="PTHR43166">
    <property type="entry name" value="AMINO ACID IMPORT ATP-BINDING PROTEIN"/>
    <property type="match status" value="1"/>
</dbReference>
<dbReference type="OrthoDB" id="9772862at2"/>
<dbReference type="InterPro" id="IPR030679">
    <property type="entry name" value="ABC_ATPase_HisP-typ"/>
</dbReference>
<evidence type="ECO:0000256" key="6">
    <source>
        <dbReference type="ARBA" id="ARBA00023136"/>
    </source>
</evidence>
<dbReference type="KEGG" id="sted:SPTER_05920"/>
<keyword evidence="6" id="KW-0472">Membrane</keyword>
<keyword evidence="4" id="KW-0547">Nucleotide-binding</keyword>
<dbReference type="Gene3D" id="3.40.50.300">
    <property type="entry name" value="P-loop containing nucleotide triphosphate hydrolases"/>
    <property type="match status" value="1"/>
</dbReference>
<comment type="subcellular location">
    <subcellularLocation>
        <location evidence="1">Cell membrane</location>
        <topology evidence="1">Peripheral membrane protein</topology>
    </subcellularLocation>
</comment>
<evidence type="ECO:0000256" key="5">
    <source>
        <dbReference type="ARBA" id="ARBA00022840"/>
    </source>
</evidence>
<dbReference type="PANTHER" id="PTHR43166:SF35">
    <property type="entry name" value="L-CYSTINE IMPORT ATP-BINDING PROTEIN TCYN"/>
    <property type="match status" value="1"/>
</dbReference>
<dbReference type="InterPro" id="IPR003439">
    <property type="entry name" value="ABC_transporter-like_ATP-bd"/>
</dbReference>
<dbReference type="SUPFAM" id="SSF52540">
    <property type="entry name" value="P-loop containing nucleoside triphosphate hydrolases"/>
    <property type="match status" value="1"/>
</dbReference>
<dbReference type="RefSeq" id="WP_144348982.1">
    <property type="nucleotide sequence ID" value="NZ_CP036259.1"/>
</dbReference>
<name>A0A517DPN4_9FIRM</name>
<dbReference type="CDD" id="cd03262">
    <property type="entry name" value="ABC_HisP_GlnQ"/>
    <property type="match status" value="1"/>
</dbReference>
<dbReference type="InterPro" id="IPR027417">
    <property type="entry name" value="P-loop_NTPase"/>
</dbReference>
<keyword evidence="2" id="KW-0813">Transport</keyword>
<sequence length="250" mass="27626">MIKLKGLHKAFGRQEVLKGIDLKVEKGEVVVILGPSGSGKTTLLRCLNFLEQPDDGEITIGSTRVHCNHVSRQEILAIRRSTAMVFQLYNLFKNKTALENIMEGLVIARKVPREQAEQTSRQILAKVGLADKGDAYPSQLSGGQQQRVGIARALALNPEVILFDEPTSALDPELVGEVLGVMKKVAQEGLTMIVVTHEISFARDIADRVIFIDGGVIVEQGPPAEILFHPREERTKQFLKRILPVEDYAI</sequence>
<dbReference type="SMART" id="SM00382">
    <property type="entry name" value="AAA"/>
    <property type="match status" value="1"/>
</dbReference>
<dbReference type="GO" id="GO:0005524">
    <property type="term" value="F:ATP binding"/>
    <property type="evidence" value="ECO:0007669"/>
    <property type="project" value="UniProtKB-KW"/>
</dbReference>
<keyword evidence="3" id="KW-1003">Cell membrane</keyword>
<dbReference type="Pfam" id="PF00005">
    <property type="entry name" value="ABC_tran"/>
    <property type="match status" value="1"/>
</dbReference>
<dbReference type="InterPro" id="IPR017871">
    <property type="entry name" value="ABC_transporter-like_CS"/>
</dbReference>
<dbReference type="FunFam" id="3.40.50.300:FF:000020">
    <property type="entry name" value="Amino acid ABC transporter ATP-binding component"/>
    <property type="match status" value="1"/>
</dbReference>
<dbReference type="GO" id="GO:0016887">
    <property type="term" value="F:ATP hydrolysis activity"/>
    <property type="evidence" value="ECO:0007669"/>
    <property type="project" value="InterPro"/>
</dbReference>
<proteinExistence type="predicted"/>
<evidence type="ECO:0000313" key="8">
    <source>
        <dbReference type="EMBL" id="QDR79319.1"/>
    </source>
</evidence>
<evidence type="ECO:0000256" key="2">
    <source>
        <dbReference type="ARBA" id="ARBA00022448"/>
    </source>
</evidence>
<dbReference type="InterPro" id="IPR003593">
    <property type="entry name" value="AAA+_ATPase"/>
</dbReference>
<dbReference type="PROSITE" id="PS00211">
    <property type="entry name" value="ABC_TRANSPORTER_1"/>
    <property type="match status" value="1"/>
</dbReference>
<dbReference type="PIRSF" id="PIRSF039085">
    <property type="entry name" value="ABC_ATPase_HisP"/>
    <property type="match status" value="1"/>
</dbReference>
<evidence type="ECO:0000256" key="1">
    <source>
        <dbReference type="ARBA" id="ARBA00004202"/>
    </source>
</evidence>
<evidence type="ECO:0000313" key="9">
    <source>
        <dbReference type="Proteomes" id="UP000320776"/>
    </source>
</evidence>
<organism evidence="8 9">
    <name type="scientific">Sporomusa termitida</name>
    <dbReference type="NCBI Taxonomy" id="2377"/>
    <lineage>
        <taxon>Bacteria</taxon>
        <taxon>Bacillati</taxon>
        <taxon>Bacillota</taxon>
        <taxon>Negativicutes</taxon>
        <taxon>Selenomonadales</taxon>
        <taxon>Sporomusaceae</taxon>
        <taxon>Sporomusa</taxon>
    </lineage>
</organism>
<keyword evidence="5 8" id="KW-0067">ATP-binding</keyword>
<keyword evidence="8" id="KW-0378">Hydrolase</keyword>
<accession>A0A517DPN4</accession>
<dbReference type="Proteomes" id="UP000320776">
    <property type="component" value="Chromosome"/>
</dbReference>
<dbReference type="EC" id="3.6.3.-" evidence="8"/>
<gene>
    <name evidence="8" type="primary">tcyN_2</name>
    <name evidence="8" type="ORF">SPTER_05920</name>
</gene>